<organism evidence="1 2">
    <name type="scientific">Methylomarinovum tepidoasis</name>
    <dbReference type="NCBI Taxonomy" id="2840183"/>
    <lineage>
        <taxon>Bacteria</taxon>
        <taxon>Pseudomonadati</taxon>
        <taxon>Pseudomonadota</taxon>
        <taxon>Gammaproteobacteria</taxon>
        <taxon>Methylococcales</taxon>
        <taxon>Methylothermaceae</taxon>
        <taxon>Methylomarinovum</taxon>
    </lineage>
</organism>
<protein>
    <submittedName>
        <fullName evidence="1">CRISPR-associated protein Csx16</fullName>
    </submittedName>
</protein>
<evidence type="ECO:0000313" key="2">
    <source>
        <dbReference type="Proteomes" id="UP001321450"/>
    </source>
</evidence>
<accession>A0AAU9CW72</accession>
<gene>
    <name evidence="1" type="ORF">MIN45_P1315</name>
</gene>
<dbReference type="InterPro" id="IPR013443">
    <property type="entry name" value="CRISPR-assoc_prot_Csx16"/>
</dbReference>
<dbReference type="RefSeq" id="WP_286291168.1">
    <property type="nucleotide sequence ID" value="NZ_AP024718.1"/>
</dbReference>
<dbReference type="CDD" id="cd09743">
    <property type="entry name" value="Csx16_III-U"/>
    <property type="match status" value="1"/>
</dbReference>
<dbReference type="NCBIfam" id="TIGR02620">
    <property type="entry name" value="cas_VVA1548"/>
    <property type="match status" value="1"/>
</dbReference>
<name>A0AAU9CW72_9GAMM</name>
<dbReference type="EMBL" id="AP024718">
    <property type="protein sequence ID" value="BCX88945.1"/>
    <property type="molecule type" value="Genomic_DNA"/>
</dbReference>
<dbReference type="Pfam" id="PF09652">
    <property type="entry name" value="Cas_VVA1548"/>
    <property type="match status" value="1"/>
</dbReference>
<keyword evidence="2" id="KW-1185">Reference proteome</keyword>
<sequence length="108" mass="12376">MRETQPNCRTTFFVSRHPGAVEWARRQGLRIDRQVDHLDVEEIQPGDTVIGTLPVHLAAQVCRRGARYLHLSLEIPPEARGRELSAEELDKYGARLEEYEIRKIQGTA</sequence>
<reference evidence="2" key="1">
    <citation type="journal article" date="2024" name="Int. J. Syst. Evol. Microbiol.">
        <title>Methylomarinovum tepidoasis sp. nov., a moderately thermophilic methanotroph of the family Methylothermaceae isolated from a deep-sea hydrothermal field.</title>
        <authorList>
            <person name="Hirayama H."/>
            <person name="Takaki Y."/>
            <person name="Abe M."/>
            <person name="Miyazaki M."/>
            <person name="Uematsu K."/>
            <person name="Matsui Y."/>
            <person name="Takai K."/>
        </authorList>
    </citation>
    <scope>NUCLEOTIDE SEQUENCE [LARGE SCALE GENOMIC DNA]</scope>
    <source>
        <strain evidence="2">IN45</strain>
    </source>
</reference>
<evidence type="ECO:0000313" key="1">
    <source>
        <dbReference type="EMBL" id="BCX88945.1"/>
    </source>
</evidence>
<dbReference type="AlphaFoldDB" id="A0AAU9CW72"/>
<proteinExistence type="predicted"/>
<dbReference type="KEGG" id="meiy:MIN45_P1315"/>
<dbReference type="Proteomes" id="UP001321450">
    <property type="component" value="Chromosome"/>
</dbReference>